<evidence type="ECO:0000313" key="6">
    <source>
        <dbReference type="Proteomes" id="UP000237105"/>
    </source>
</evidence>
<sequence length="514" mass="58101">MEELPSSIGCYENLTILILSDCLSLKNLPDLSRNIEILDLCGVAIEELPSSIGCLHHLRQINLNRCIRLKSLPANICKLRSLRQLDISDCSRLKHFSETLSAEGKRADEELASGKIFGLRALFLGGCIELEYVPYNWFCDLSSLEILLLDGCWKFEHFQTRLLCLHSLTQLHLRCCNVLEIPDWLGLLSSLTELHLGGNPFGSIPSTIKQLRQLTTLELRNCINLGSLPELPFSMRFLNASGCTSLETLSNSWDARALWNQMQADVHKFLFCNCLKLNQSARDNFSDILCAVALMQGYAEVIVFCPGNNISNWFNYQSEGSSISFKLPSNKWPLSNNFLGFAICFVVASEAIYSDPYQCLTVECDLHFKTIHGQILEELDNFLGWNFTTVDFVDDVGSKIVSSDHVFISFNRYQADEASNKKMFGSYFDGIEASFRFQAFIDGLENDHMDFEIKRCGVRMLYSEESNQELSVTTDEYGLDTIDHSRPNNGGTSTSHASIDFDVHQPNPKRSRIF</sequence>
<dbReference type="Gene3D" id="3.80.10.10">
    <property type="entry name" value="Ribonuclease Inhibitor"/>
    <property type="match status" value="2"/>
</dbReference>
<dbReference type="OrthoDB" id="1189991at2759"/>
<feature type="compositionally biased region" description="Polar residues" evidence="3">
    <location>
        <begin position="487"/>
        <end position="497"/>
    </location>
</feature>
<dbReference type="InterPro" id="IPR050715">
    <property type="entry name" value="LRR-SigEffector_domain"/>
</dbReference>
<dbReference type="AlphaFoldDB" id="A0A2P5A6N8"/>
<evidence type="ECO:0000256" key="3">
    <source>
        <dbReference type="SAM" id="MobiDB-lite"/>
    </source>
</evidence>
<comment type="caution">
    <text evidence="5">The sequence shown here is derived from an EMBL/GenBank/DDBJ whole genome shotgun (WGS) entry which is preliminary data.</text>
</comment>
<accession>A0A2P5A6N8</accession>
<keyword evidence="2" id="KW-0677">Repeat</keyword>
<feature type="region of interest" description="Disordered" evidence="3">
    <location>
        <begin position="479"/>
        <end position="514"/>
    </location>
</feature>
<dbReference type="PANTHER" id="PTHR45752">
    <property type="entry name" value="LEUCINE-RICH REPEAT-CONTAINING"/>
    <property type="match status" value="1"/>
</dbReference>
<dbReference type="EMBL" id="JXTB01000851">
    <property type="protein sequence ID" value="PON32206.1"/>
    <property type="molecule type" value="Genomic_DNA"/>
</dbReference>
<evidence type="ECO:0000256" key="2">
    <source>
        <dbReference type="ARBA" id="ARBA00022737"/>
    </source>
</evidence>
<dbReference type="InterPro" id="IPR045344">
    <property type="entry name" value="C-JID"/>
</dbReference>
<dbReference type="STRING" id="3476.A0A2P5A6N8"/>
<dbReference type="PANTHER" id="PTHR45752:SF195">
    <property type="entry name" value="LEUCINE-RICH REPEAT (LRR) FAMILY PROTEIN-RELATED"/>
    <property type="match status" value="1"/>
</dbReference>
<evidence type="ECO:0000259" key="4">
    <source>
        <dbReference type="Pfam" id="PF20160"/>
    </source>
</evidence>
<dbReference type="SUPFAM" id="SSF52058">
    <property type="entry name" value="L domain-like"/>
    <property type="match status" value="1"/>
</dbReference>
<keyword evidence="6" id="KW-1185">Reference proteome</keyword>
<dbReference type="Pfam" id="PF00560">
    <property type="entry name" value="LRR_1"/>
    <property type="match status" value="1"/>
</dbReference>
<gene>
    <name evidence="5" type="ORF">PanWU01x14_363340</name>
</gene>
<protein>
    <submittedName>
        <fullName evidence="5">LRR domain containing protein</fullName>
    </submittedName>
</protein>
<evidence type="ECO:0000256" key="1">
    <source>
        <dbReference type="ARBA" id="ARBA00022614"/>
    </source>
</evidence>
<evidence type="ECO:0000313" key="5">
    <source>
        <dbReference type="EMBL" id="PON32206.1"/>
    </source>
</evidence>
<dbReference type="Pfam" id="PF20160">
    <property type="entry name" value="C-JID"/>
    <property type="match status" value="1"/>
</dbReference>
<organism evidence="5 6">
    <name type="scientific">Parasponia andersonii</name>
    <name type="common">Sponia andersonii</name>
    <dbReference type="NCBI Taxonomy" id="3476"/>
    <lineage>
        <taxon>Eukaryota</taxon>
        <taxon>Viridiplantae</taxon>
        <taxon>Streptophyta</taxon>
        <taxon>Embryophyta</taxon>
        <taxon>Tracheophyta</taxon>
        <taxon>Spermatophyta</taxon>
        <taxon>Magnoliopsida</taxon>
        <taxon>eudicotyledons</taxon>
        <taxon>Gunneridae</taxon>
        <taxon>Pentapetalae</taxon>
        <taxon>rosids</taxon>
        <taxon>fabids</taxon>
        <taxon>Rosales</taxon>
        <taxon>Cannabaceae</taxon>
        <taxon>Parasponia</taxon>
    </lineage>
</organism>
<dbReference type="InterPro" id="IPR032675">
    <property type="entry name" value="LRR_dom_sf"/>
</dbReference>
<name>A0A2P5A6N8_PARAD</name>
<feature type="domain" description="C-JID" evidence="4">
    <location>
        <begin position="305"/>
        <end position="466"/>
    </location>
</feature>
<dbReference type="Proteomes" id="UP000237105">
    <property type="component" value="Unassembled WGS sequence"/>
</dbReference>
<dbReference type="InterPro" id="IPR001611">
    <property type="entry name" value="Leu-rich_rpt"/>
</dbReference>
<reference evidence="6" key="1">
    <citation type="submission" date="2016-06" db="EMBL/GenBank/DDBJ databases">
        <title>Parallel loss of symbiosis genes in relatives of nitrogen-fixing non-legume Parasponia.</title>
        <authorList>
            <person name="Van Velzen R."/>
            <person name="Holmer R."/>
            <person name="Bu F."/>
            <person name="Rutten L."/>
            <person name="Van Zeijl A."/>
            <person name="Liu W."/>
            <person name="Santuari L."/>
            <person name="Cao Q."/>
            <person name="Sharma T."/>
            <person name="Shen D."/>
            <person name="Roswanjaya Y."/>
            <person name="Wardhani T."/>
            <person name="Kalhor M.S."/>
            <person name="Jansen J."/>
            <person name="Van den Hoogen J."/>
            <person name="Gungor B."/>
            <person name="Hartog M."/>
            <person name="Hontelez J."/>
            <person name="Verver J."/>
            <person name="Yang W.-C."/>
            <person name="Schijlen E."/>
            <person name="Repin R."/>
            <person name="Schilthuizen M."/>
            <person name="Schranz E."/>
            <person name="Heidstra R."/>
            <person name="Miyata K."/>
            <person name="Fedorova E."/>
            <person name="Kohlen W."/>
            <person name="Bisseling T."/>
            <person name="Smit S."/>
            <person name="Geurts R."/>
        </authorList>
    </citation>
    <scope>NUCLEOTIDE SEQUENCE [LARGE SCALE GENOMIC DNA]</scope>
    <source>
        <strain evidence="6">cv. WU1-14</strain>
    </source>
</reference>
<keyword evidence="1" id="KW-0433">Leucine-rich repeat</keyword>
<proteinExistence type="predicted"/>